<dbReference type="AlphaFoldDB" id="K0NY50"/>
<keyword evidence="1" id="KW-0732">Signal</keyword>
<reference evidence="2 3" key="1">
    <citation type="submission" date="2012-08" db="EMBL/GenBank/DDBJ databases">
        <title>Draft Genome Sequences of Lactobacillus equicursoris CIP 110162T, isolated from thoroughbred racehorse feces and Lactobacillus sp. CRBIP 24.137 isolated from urine of human.</title>
        <authorList>
            <person name="Cousin S."/>
            <person name="Loux V."/>
            <person name="Ma L."/>
            <person name="Creno S."/>
            <person name="Clermont D."/>
            <person name="Bizet C."/>
            <person name="Bouchier C."/>
        </authorList>
    </citation>
    <scope>NUCLEOTIDE SEQUENCE [LARGE SCALE GENOMIC DNA]</scope>
    <source>
        <strain evidence="2 3">66c</strain>
    </source>
</reference>
<dbReference type="OrthoDB" id="5637at2"/>
<name>K0NY50_9LACO</name>
<evidence type="ECO:0008006" key="4">
    <source>
        <dbReference type="Google" id="ProtNLM"/>
    </source>
</evidence>
<protein>
    <recommendedName>
        <fullName evidence="4">Deacetylase PdaC domain-containing protein</fullName>
    </recommendedName>
</protein>
<dbReference type="EMBL" id="CALZ01000154">
    <property type="protein sequence ID" value="CCK84520.1"/>
    <property type="molecule type" value="Genomic_DNA"/>
</dbReference>
<organism evidence="2 3">
    <name type="scientific">Lactobacillus equicursoris 66c</name>
    <dbReference type="NCBI Taxonomy" id="872326"/>
    <lineage>
        <taxon>Bacteria</taxon>
        <taxon>Bacillati</taxon>
        <taxon>Bacillota</taxon>
        <taxon>Bacilli</taxon>
        <taxon>Lactobacillales</taxon>
        <taxon>Lactobacillaceae</taxon>
        <taxon>Lactobacillus</taxon>
    </lineage>
</organism>
<feature type="chain" id="PRO_5038826920" description="Deacetylase PdaC domain-containing protein" evidence="1">
    <location>
        <begin position="20"/>
        <end position="258"/>
    </location>
</feature>
<evidence type="ECO:0000313" key="2">
    <source>
        <dbReference type="EMBL" id="CCK84520.1"/>
    </source>
</evidence>
<evidence type="ECO:0000313" key="3">
    <source>
        <dbReference type="Proteomes" id="UP000009325"/>
    </source>
</evidence>
<comment type="caution">
    <text evidence="2">The sequence shown here is derived from an EMBL/GenBank/DDBJ whole genome shotgun (WGS) entry which is preliminary data.</text>
</comment>
<evidence type="ECO:0000256" key="1">
    <source>
        <dbReference type="SAM" id="SignalP"/>
    </source>
</evidence>
<proteinExistence type="predicted"/>
<feature type="signal peptide" evidence="1">
    <location>
        <begin position="1"/>
        <end position="19"/>
    </location>
</feature>
<dbReference type="Proteomes" id="UP000009325">
    <property type="component" value="Unassembled WGS sequence"/>
</dbReference>
<dbReference type="RefSeq" id="WP_009558630.1">
    <property type="nucleotide sequence ID" value="NZ_CALZ01000154.1"/>
</dbReference>
<accession>K0NY50</accession>
<sequence>MKKLIVASALALTTLAGLATSPKVQARSTTKSAKVSFKQYKINKKYKNGVKAKFSYNLPQLKGKSAAIKKINKDLKKIYSSEKKDSKTVFYCAKQYDSKQAGAIKKDTCYDLTKTSVSYNKNGIISFKVDHNWWAGAQDKNKKIPYHVIGGLTYSLKNGKRLSIADIAKGSKSSVRKQLIAGATKKFKIKKSETIYFDMLGGKVPGTNTFYDVRLNYYLKGGKVYLYPNIIEPLNYEFTHHNPPIYYNSHFTIPSRYK</sequence>
<dbReference type="Gene3D" id="3.30.565.40">
    <property type="entry name" value="Fervidobacterium nodosum Rt17-B1 like"/>
    <property type="match status" value="1"/>
</dbReference>
<gene>
    <name evidence="2" type="ORF">BN146_09935</name>
</gene>